<reference evidence="2" key="1">
    <citation type="submission" date="2019-09" db="EMBL/GenBank/DDBJ databases">
        <title>Mumia zhuanghuii sp. nov. isolated from the intestinal contents of plateau pika (Ochotona curzoniae) in the Qinghai-Tibet plateau of China.</title>
        <authorList>
            <person name="Tian Z."/>
        </authorList>
    </citation>
    <scope>NUCLEOTIDE SEQUENCE [LARGE SCALE GENOMIC DNA]</scope>
    <source>
        <strain evidence="2">JCM 30598</strain>
    </source>
</reference>
<dbReference type="Proteomes" id="UP000325827">
    <property type="component" value="Unassembled WGS sequence"/>
</dbReference>
<protein>
    <submittedName>
        <fullName evidence="1">Uncharacterized protein</fullName>
    </submittedName>
</protein>
<dbReference type="AlphaFoldDB" id="A0A5J5IVT5"/>
<comment type="caution">
    <text evidence="1">The sequence shown here is derived from an EMBL/GenBank/DDBJ whole genome shotgun (WGS) entry which is preliminary data.</text>
</comment>
<organism evidence="1 2">
    <name type="scientific">Microbacterium rhizomatis</name>
    <dbReference type="NCBI Taxonomy" id="1631477"/>
    <lineage>
        <taxon>Bacteria</taxon>
        <taxon>Bacillati</taxon>
        <taxon>Actinomycetota</taxon>
        <taxon>Actinomycetes</taxon>
        <taxon>Micrococcales</taxon>
        <taxon>Microbacteriaceae</taxon>
        <taxon>Microbacterium</taxon>
    </lineage>
</organism>
<name>A0A5J5IVT5_9MICO</name>
<proteinExistence type="predicted"/>
<accession>A0A5J5IVT5</accession>
<keyword evidence="2" id="KW-1185">Reference proteome</keyword>
<evidence type="ECO:0000313" key="1">
    <source>
        <dbReference type="EMBL" id="KAA9104536.1"/>
    </source>
</evidence>
<dbReference type="RefSeq" id="WP_150450751.1">
    <property type="nucleotide sequence ID" value="NZ_VYSA01000008.1"/>
</dbReference>
<evidence type="ECO:0000313" key="2">
    <source>
        <dbReference type="Proteomes" id="UP000325827"/>
    </source>
</evidence>
<dbReference type="OrthoDB" id="3726412at2"/>
<gene>
    <name evidence="1" type="ORF">F6B43_19405</name>
</gene>
<dbReference type="EMBL" id="VYSA01000008">
    <property type="protein sequence ID" value="KAA9104536.1"/>
    <property type="molecule type" value="Genomic_DNA"/>
</dbReference>
<sequence length="159" mass="17495">MSTYPDAVRPDVHLERYVTIESAPGALEACMHGEGFSDVTVRSDGSLESGSLPEAQRQTYAVSMWKCMAEFPYEPRFNQRLSTEQLAAIYRYYAGELTDCLEDLGYTVDAPPSETTFVEGYYTAPDLWSPYSAVLGSTEDPSSAYATCPILPPDLFGSS</sequence>